<evidence type="ECO:0000313" key="1">
    <source>
        <dbReference type="EMBL" id="GGP03399.1"/>
    </source>
</evidence>
<sequence length="217" mass="25464">MLIQEYISKDFPAFEIDAPVEEALLQVEEFGFTHVFVKKKNVFLGGICKEFLEENLDKTLEALEMHLEKFAILEENTILDSVKLFYTFNSNIIPIINNKEKYLGYIAYDDVFGDLSKYPLFSERGAVLTVETSLKSYSMTEIAKIVESNNAKFYGSFISHINDEIVQITMKISNDNLSSINETFERYGYHVVRKFYKDDKEDLIKDRYQYFQKYLEF</sequence>
<protein>
    <recommendedName>
        <fullName evidence="3">CBS domain-containing protein</fullName>
    </recommendedName>
</protein>
<evidence type="ECO:0008006" key="3">
    <source>
        <dbReference type="Google" id="ProtNLM"/>
    </source>
</evidence>
<dbReference type="EMBL" id="BMLV01000002">
    <property type="protein sequence ID" value="GGP03399.1"/>
    <property type="molecule type" value="Genomic_DNA"/>
</dbReference>
<dbReference type="InterPro" id="IPR046342">
    <property type="entry name" value="CBS_dom_sf"/>
</dbReference>
<keyword evidence="2" id="KW-1185">Reference proteome</keyword>
<name>A0ABQ2NHF4_9FLAO</name>
<dbReference type="SUPFAM" id="SSF54631">
    <property type="entry name" value="CBS-domain pair"/>
    <property type="match status" value="1"/>
</dbReference>
<reference evidence="2" key="1">
    <citation type="journal article" date="2019" name="Int. J. Syst. Evol. Microbiol.">
        <title>The Global Catalogue of Microorganisms (GCM) 10K type strain sequencing project: providing services to taxonomists for standard genome sequencing and annotation.</title>
        <authorList>
            <consortium name="The Broad Institute Genomics Platform"/>
            <consortium name="The Broad Institute Genome Sequencing Center for Infectious Disease"/>
            <person name="Wu L."/>
            <person name="Ma J."/>
        </authorList>
    </citation>
    <scope>NUCLEOTIDE SEQUENCE [LARGE SCALE GENOMIC DNA]</scope>
    <source>
        <strain evidence="2">CGMCC 1.7656</strain>
    </source>
</reference>
<proteinExistence type="predicted"/>
<evidence type="ECO:0000313" key="2">
    <source>
        <dbReference type="Proteomes" id="UP000620064"/>
    </source>
</evidence>
<organism evidence="1 2">
    <name type="scientific">Cloacibacterium rupense</name>
    <dbReference type="NCBI Taxonomy" id="517423"/>
    <lineage>
        <taxon>Bacteria</taxon>
        <taxon>Pseudomonadati</taxon>
        <taxon>Bacteroidota</taxon>
        <taxon>Flavobacteriia</taxon>
        <taxon>Flavobacteriales</taxon>
        <taxon>Weeksellaceae</taxon>
    </lineage>
</organism>
<gene>
    <name evidence="1" type="ORF">GCM10010992_11640</name>
</gene>
<dbReference type="RefSeq" id="WP_188617139.1">
    <property type="nucleotide sequence ID" value="NZ_BMLV01000002.1"/>
</dbReference>
<dbReference type="Proteomes" id="UP000620064">
    <property type="component" value="Unassembled WGS sequence"/>
</dbReference>
<comment type="caution">
    <text evidence="1">The sequence shown here is derived from an EMBL/GenBank/DDBJ whole genome shotgun (WGS) entry which is preliminary data.</text>
</comment>
<accession>A0ABQ2NHF4</accession>